<accession>A0AAD4CYS0</accession>
<keyword evidence="2" id="KW-0732">Signal</keyword>
<name>A0AAD4CYS0_ASPNN</name>
<dbReference type="Pfam" id="PF01828">
    <property type="entry name" value="Peptidase_A4"/>
    <property type="match status" value="1"/>
</dbReference>
<dbReference type="PANTHER" id="PTHR37536">
    <property type="entry name" value="PUTATIVE (AFU_ORTHOLOGUE AFUA_3G02970)-RELATED"/>
    <property type="match status" value="1"/>
</dbReference>
<evidence type="ECO:0000313" key="4">
    <source>
        <dbReference type="Proteomes" id="UP001194746"/>
    </source>
</evidence>
<gene>
    <name evidence="3" type="ORF">FE257_000091</name>
</gene>
<dbReference type="Proteomes" id="UP001194746">
    <property type="component" value="Unassembled WGS sequence"/>
</dbReference>
<dbReference type="GO" id="GO:0006508">
    <property type="term" value="P:proteolysis"/>
    <property type="evidence" value="ECO:0007669"/>
    <property type="project" value="InterPro"/>
</dbReference>
<dbReference type="SUPFAM" id="SSF49899">
    <property type="entry name" value="Concanavalin A-like lectins/glucanases"/>
    <property type="match status" value="1"/>
</dbReference>
<dbReference type="InterPro" id="IPR038656">
    <property type="entry name" value="Peptidase_G1_sf"/>
</dbReference>
<evidence type="ECO:0000256" key="2">
    <source>
        <dbReference type="SAM" id="SignalP"/>
    </source>
</evidence>
<comment type="caution">
    <text evidence="3">The sequence shown here is derived from an EMBL/GenBank/DDBJ whole genome shotgun (WGS) entry which is preliminary data.</text>
</comment>
<reference evidence="3" key="2">
    <citation type="submission" date="2020-02" db="EMBL/GenBank/DDBJ databases">
        <authorList>
            <person name="Gilchrist C.L.M."/>
            <person name="Chooi Y.-H."/>
        </authorList>
    </citation>
    <scope>NUCLEOTIDE SEQUENCE</scope>
    <source>
        <strain evidence="3">MST-FP2251</strain>
    </source>
</reference>
<proteinExistence type="predicted"/>
<evidence type="ECO:0000256" key="1">
    <source>
        <dbReference type="PIRSR" id="PIRSR600250-50"/>
    </source>
</evidence>
<dbReference type="InterPro" id="IPR013320">
    <property type="entry name" value="ConA-like_dom_sf"/>
</dbReference>
<dbReference type="InterPro" id="IPR000250">
    <property type="entry name" value="Peptidase_G1"/>
</dbReference>
<dbReference type="GO" id="GO:0070007">
    <property type="term" value="F:glutamic-type endopeptidase activity"/>
    <property type="evidence" value="ECO:0007669"/>
    <property type="project" value="InterPro"/>
</dbReference>
<reference evidence="3" key="1">
    <citation type="journal article" date="2019" name="Beilstein J. Org. Chem.">
        <title>Nanangenines: drimane sesquiterpenoids as the dominant metabolite cohort of a novel Australian fungus, Aspergillus nanangensis.</title>
        <authorList>
            <person name="Lacey H.J."/>
            <person name="Gilchrist C.L.M."/>
            <person name="Crombie A."/>
            <person name="Kalaitzis J.A."/>
            <person name="Vuong D."/>
            <person name="Rutledge P.J."/>
            <person name="Turner P."/>
            <person name="Pitt J.I."/>
            <person name="Lacey E."/>
            <person name="Chooi Y.H."/>
            <person name="Piggott A.M."/>
        </authorList>
    </citation>
    <scope>NUCLEOTIDE SEQUENCE</scope>
    <source>
        <strain evidence="3">MST-FP2251</strain>
    </source>
</reference>
<dbReference type="PRINTS" id="PR00977">
    <property type="entry name" value="SCYTLDPTASE"/>
</dbReference>
<dbReference type="AlphaFoldDB" id="A0AAD4CYS0"/>
<evidence type="ECO:0000313" key="3">
    <source>
        <dbReference type="EMBL" id="KAF9895189.1"/>
    </source>
</evidence>
<dbReference type="CDD" id="cd13426">
    <property type="entry name" value="Peptidase_G1"/>
    <property type="match status" value="1"/>
</dbReference>
<dbReference type="EMBL" id="VCAU01000001">
    <property type="protein sequence ID" value="KAF9895189.1"/>
    <property type="molecule type" value="Genomic_DNA"/>
</dbReference>
<keyword evidence="4" id="KW-1185">Reference proteome</keyword>
<dbReference type="Gene3D" id="2.60.120.700">
    <property type="entry name" value="Peptidase G1"/>
    <property type="match status" value="1"/>
</dbReference>
<feature type="signal peptide" evidence="2">
    <location>
        <begin position="1"/>
        <end position="15"/>
    </location>
</feature>
<dbReference type="PANTHER" id="PTHR37536:SF1">
    <property type="entry name" value="ASPERGILLOPEPSIN, PUTAITVE (AFU_ORTHOLOGUE AFUA_7G01200)"/>
    <property type="match status" value="1"/>
</dbReference>
<feature type="active site" description="Proton acceptor" evidence="1">
    <location>
        <position position="201"/>
    </location>
</feature>
<organism evidence="3 4">
    <name type="scientific">Aspergillus nanangensis</name>
    <dbReference type="NCBI Taxonomy" id="2582783"/>
    <lineage>
        <taxon>Eukaryota</taxon>
        <taxon>Fungi</taxon>
        <taxon>Dikarya</taxon>
        <taxon>Ascomycota</taxon>
        <taxon>Pezizomycotina</taxon>
        <taxon>Eurotiomycetes</taxon>
        <taxon>Eurotiomycetidae</taxon>
        <taxon>Eurotiales</taxon>
        <taxon>Aspergillaceae</taxon>
        <taxon>Aspergillus</taxon>
        <taxon>Aspergillus subgen. Circumdati</taxon>
    </lineage>
</organism>
<sequence>MKLTAGLLLTTSVLAAPRSGLEDRLRARSIFSHQTTPLQPVSDDTISNFRVAKTVSYSNNWAGVVREQPPPQGPYTAVSATFTIPKPTAVSRGPVEAGSAWVGIDGDTYPNAILQAGVDFYDENGRTWNNAWYEWYPDVAYNFDVLVETGDTIFAKVQSLSPSQGVAIIENRSNGQSATQTIQAPNPQATLAGKNADWIVEDFQSGKEMVALADFSSVTFTGAGAEAGGSHFGVGDATVIELKQNDKVLTDVETQGDSQIRVNYVK</sequence>
<evidence type="ECO:0008006" key="5">
    <source>
        <dbReference type="Google" id="ProtNLM"/>
    </source>
</evidence>
<feature type="chain" id="PRO_5042005527" description="Peptidase A4 family protein" evidence="2">
    <location>
        <begin position="16"/>
        <end position="266"/>
    </location>
</feature>
<protein>
    <recommendedName>
        <fullName evidence="5">Peptidase A4 family protein</fullName>
    </recommendedName>
</protein>